<proteinExistence type="predicted"/>
<gene>
    <name evidence="1" type="ORF">GLOIN_2v1576591</name>
</gene>
<dbReference type="EMBL" id="AUPC02000072">
    <property type="protein sequence ID" value="POG74376.1"/>
    <property type="molecule type" value="Genomic_DNA"/>
</dbReference>
<reference evidence="1 2" key="1">
    <citation type="journal article" date="2013" name="Proc. Natl. Acad. Sci. U.S.A.">
        <title>Genome of an arbuscular mycorrhizal fungus provides insight into the oldest plant symbiosis.</title>
        <authorList>
            <person name="Tisserant E."/>
            <person name="Malbreil M."/>
            <person name="Kuo A."/>
            <person name="Kohler A."/>
            <person name="Symeonidi A."/>
            <person name="Balestrini R."/>
            <person name="Charron P."/>
            <person name="Duensing N."/>
            <person name="Frei Dit Frey N."/>
            <person name="Gianinazzi-Pearson V."/>
            <person name="Gilbert L.B."/>
            <person name="Handa Y."/>
            <person name="Herr J.R."/>
            <person name="Hijri M."/>
            <person name="Koul R."/>
            <person name="Kawaguchi M."/>
            <person name="Krajinski F."/>
            <person name="Lammers P.J."/>
            <person name="Masclaux F.G."/>
            <person name="Murat C."/>
            <person name="Morin E."/>
            <person name="Ndikumana S."/>
            <person name="Pagni M."/>
            <person name="Petitpierre D."/>
            <person name="Requena N."/>
            <person name="Rosikiewicz P."/>
            <person name="Riley R."/>
            <person name="Saito K."/>
            <person name="San Clemente H."/>
            <person name="Shapiro H."/>
            <person name="van Tuinen D."/>
            <person name="Becard G."/>
            <person name="Bonfante P."/>
            <person name="Paszkowski U."/>
            <person name="Shachar-Hill Y.Y."/>
            <person name="Tuskan G.A."/>
            <person name="Young P.W."/>
            <person name="Sanders I.R."/>
            <person name="Henrissat B."/>
            <person name="Rensing S.A."/>
            <person name="Grigoriev I.V."/>
            <person name="Corradi N."/>
            <person name="Roux C."/>
            <person name="Martin F."/>
        </authorList>
    </citation>
    <scope>NUCLEOTIDE SEQUENCE [LARGE SCALE GENOMIC DNA]</scope>
    <source>
        <strain evidence="1 2">DAOM 197198</strain>
    </source>
</reference>
<reference evidence="1 2" key="2">
    <citation type="journal article" date="2018" name="New Phytol.">
        <title>High intraspecific genome diversity in the model arbuscular mycorrhizal symbiont Rhizophagus irregularis.</title>
        <authorList>
            <person name="Chen E.C.H."/>
            <person name="Morin E."/>
            <person name="Beaudet D."/>
            <person name="Noel J."/>
            <person name="Yildirir G."/>
            <person name="Ndikumana S."/>
            <person name="Charron P."/>
            <person name="St-Onge C."/>
            <person name="Giorgi J."/>
            <person name="Kruger M."/>
            <person name="Marton T."/>
            <person name="Ropars J."/>
            <person name="Grigoriev I.V."/>
            <person name="Hainaut M."/>
            <person name="Henrissat B."/>
            <person name="Roux C."/>
            <person name="Martin F."/>
            <person name="Corradi N."/>
        </authorList>
    </citation>
    <scope>NUCLEOTIDE SEQUENCE [LARGE SCALE GENOMIC DNA]</scope>
    <source>
        <strain evidence="1 2">DAOM 197198</strain>
    </source>
</reference>
<dbReference type="AlphaFoldDB" id="A0A2H5U7W7"/>
<sequence length="155" mass="17480">MSYNTSSRPPPYHATICARVGCQNSCLVNTNNKTYLFCSVNCAKLYQRDMTLTRCNTCQNQFYGTMCPYCSHSSCIRGSRQPRRNIRLESAHYSISVQENTPLLQSQSYDNNDDECGEFIGGCCGCCCIIIILIIVFLSGVWSANHIHIHDLLFP</sequence>
<evidence type="ECO:0000313" key="2">
    <source>
        <dbReference type="Proteomes" id="UP000018888"/>
    </source>
</evidence>
<dbReference type="Proteomes" id="UP000018888">
    <property type="component" value="Unassembled WGS sequence"/>
</dbReference>
<comment type="caution">
    <text evidence="1">The sequence shown here is derived from an EMBL/GenBank/DDBJ whole genome shotgun (WGS) entry which is preliminary data.</text>
</comment>
<accession>A0A2H5U7W7</accession>
<evidence type="ECO:0000313" key="1">
    <source>
        <dbReference type="EMBL" id="POG74376.1"/>
    </source>
</evidence>
<dbReference type="VEuPathDB" id="FungiDB:RhiirFUN_020318"/>
<keyword evidence="2" id="KW-1185">Reference proteome</keyword>
<organism evidence="1 2">
    <name type="scientific">Rhizophagus irregularis (strain DAOM 181602 / DAOM 197198 / MUCL 43194)</name>
    <name type="common">Arbuscular mycorrhizal fungus</name>
    <name type="synonym">Glomus intraradices</name>
    <dbReference type="NCBI Taxonomy" id="747089"/>
    <lineage>
        <taxon>Eukaryota</taxon>
        <taxon>Fungi</taxon>
        <taxon>Fungi incertae sedis</taxon>
        <taxon>Mucoromycota</taxon>
        <taxon>Glomeromycotina</taxon>
        <taxon>Glomeromycetes</taxon>
        <taxon>Glomerales</taxon>
        <taxon>Glomeraceae</taxon>
        <taxon>Rhizophagus</taxon>
    </lineage>
</organism>
<name>A0A2H5U7W7_RHIID</name>
<protein>
    <submittedName>
        <fullName evidence="1">Uncharacterized protein</fullName>
    </submittedName>
</protein>